<dbReference type="InterPro" id="IPR001242">
    <property type="entry name" value="Condensation_dom"/>
</dbReference>
<dbReference type="FunFam" id="1.10.1200.10:FF:000005">
    <property type="entry name" value="Nonribosomal peptide synthetase 1"/>
    <property type="match status" value="1"/>
</dbReference>
<dbReference type="InterPro" id="IPR025110">
    <property type="entry name" value="AMP-bd_C"/>
</dbReference>
<dbReference type="GO" id="GO:0043041">
    <property type="term" value="P:amino acid activation for nonribosomal peptide biosynthetic process"/>
    <property type="evidence" value="ECO:0007669"/>
    <property type="project" value="TreeGrafter"/>
</dbReference>
<dbReference type="InterPro" id="IPR010071">
    <property type="entry name" value="AA_adenyl_dom"/>
</dbReference>
<dbReference type="GO" id="GO:0016874">
    <property type="term" value="F:ligase activity"/>
    <property type="evidence" value="ECO:0007669"/>
    <property type="project" value="UniProtKB-KW"/>
</dbReference>
<dbReference type="Pfam" id="PF00550">
    <property type="entry name" value="PP-binding"/>
    <property type="match status" value="2"/>
</dbReference>
<evidence type="ECO:0000313" key="11">
    <source>
        <dbReference type="Proteomes" id="UP000288943"/>
    </source>
</evidence>
<feature type="domain" description="Carrier" evidence="9">
    <location>
        <begin position="964"/>
        <end position="1043"/>
    </location>
</feature>
<dbReference type="FunFam" id="3.30.300.30:FF:000010">
    <property type="entry name" value="Enterobactin synthetase component F"/>
    <property type="match status" value="1"/>
</dbReference>
<dbReference type="OrthoDB" id="9765680at2"/>
<dbReference type="InterPro" id="IPR000873">
    <property type="entry name" value="AMP-dep_synth/lig_dom"/>
</dbReference>
<dbReference type="PANTHER" id="PTHR45527:SF1">
    <property type="entry name" value="FATTY ACID SYNTHASE"/>
    <property type="match status" value="1"/>
</dbReference>
<dbReference type="FunFam" id="3.40.50.980:FF:000001">
    <property type="entry name" value="Non-ribosomal peptide synthetase"/>
    <property type="match status" value="2"/>
</dbReference>
<dbReference type="Gene3D" id="1.10.1200.10">
    <property type="entry name" value="ACP-like"/>
    <property type="match status" value="2"/>
</dbReference>
<evidence type="ECO:0000256" key="7">
    <source>
        <dbReference type="ARBA" id="ARBA00023194"/>
    </source>
</evidence>
<dbReference type="CDD" id="cd19534">
    <property type="entry name" value="E_NRPS"/>
    <property type="match status" value="1"/>
</dbReference>
<keyword evidence="8" id="KW-0511">Multifunctional enzyme</keyword>
<comment type="cofactor">
    <cofactor evidence="1">
        <name>pantetheine 4'-phosphate</name>
        <dbReference type="ChEBI" id="CHEBI:47942"/>
    </cofactor>
</comment>
<dbReference type="GO" id="GO:0031177">
    <property type="term" value="F:phosphopantetheine binding"/>
    <property type="evidence" value="ECO:0007669"/>
    <property type="project" value="TreeGrafter"/>
</dbReference>
<comment type="similarity">
    <text evidence="2">Belongs to the ATP-dependent AMP-binding enzyme family.</text>
</comment>
<evidence type="ECO:0000259" key="9">
    <source>
        <dbReference type="PROSITE" id="PS50075"/>
    </source>
</evidence>
<dbReference type="InterPro" id="IPR020459">
    <property type="entry name" value="AMP-binding"/>
</dbReference>
<evidence type="ECO:0000256" key="6">
    <source>
        <dbReference type="ARBA" id="ARBA00022737"/>
    </source>
</evidence>
<dbReference type="InterPro" id="IPR036736">
    <property type="entry name" value="ACP-like_sf"/>
</dbReference>
<dbReference type="Gene3D" id="3.40.50.980">
    <property type="match status" value="4"/>
</dbReference>
<dbReference type="InterPro" id="IPR006162">
    <property type="entry name" value="Ppantetheine_attach_site"/>
</dbReference>
<keyword evidence="3" id="KW-0596">Phosphopantetheine</keyword>
<dbReference type="EMBL" id="CP026520">
    <property type="protein sequence ID" value="QAV18708.1"/>
    <property type="molecule type" value="Genomic_DNA"/>
</dbReference>
<dbReference type="PROSITE" id="PS50075">
    <property type="entry name" value="CARRIER"/>
    <property type="match status" value="2"/>
</dbReference>
<dbReference type="RefSeq" id="WP_042227883.1">
    <property type="nucleotide sequence ID" value="NZ_CP026520.1"/>
</dbReference>
<dbReference type="Pfam" id="PF13193">
    <property type="entry name" value="AMP-binding_C"/>
    <property type="match status" value="2"/>
</dbReference>
<dbReference type="Proteomes" id="UP000288943">
    <property type="component" value="Chromosome"/>
</dbReference>
<proteinExistence type="inferred from homology"/>
<evidence type="ECO:0000256" key="8">
    <source>
        <dbReference type="ARBA" id="ARBA00023268"/>
    </source>
</evidence>
<dbReference type="NCBIfam" id="NF003417">
    <property type="entry name" value="PRK04813.1"/>
    <property type="match status" value="2"/>
</dbReference>
<keyword evidence="7" id="KW-0045">Antibiotic biosynthesis</keyword>
<dbReference type="GO" id="GO:0017000">
    <property type="term" value="P:antibiotic biosynthetic process"/>
    <property type="evidence" value="ECO:0007669"/>
    <property type="project" value="UniProtKB-KW"/>
</dbReference>
<dbReference type="PROSITE" id="PS00012">
    <property type="entry name" value="PHOSPHOPANTETHEINE"/>
    <property type="match status" value="1"/>
</dbReference>
<evidence type="ECO:0000256" key="2">
    <source>
        <dbReference type="ARBA" id="ARBA00006432"/>
    </source>
</evidence>
<evidence type="ECO:0000256" key="1">
    <source>
        <dbReference type="ARBA" id="ARBA00001957"/>
    </source>
</evidence>
<dbReference type="Gene3D" id="2.30.38.10">
    <property type="entry name" value="Luciferase, Domain 3"/>
    <property type="match status" value="2"/>
</dbReference>
<dbReference type="Gene3D" id="3.30.559.10">
    <property type="entry name" value="Chloramphenicol acetyltransferase-like domain"/>
    <property type="match status" value="3"/>
</dbReference>
<dbReference type="PROSITE" id="PS00455">
    <property type="entry name" value="AMP_BINDING"/>
    <property type="match status" value="2"/>
</dbReference>
<keyword evidence="5" id="KW-0436">Ligase</keyword>
<dbReference type="Pfam" id="PF00501">
    <property type="entry name" value="AMP-binding"/>
    <property type="match status" value="2"/>
</dbReference>
<feature type="domain" description="Carrier" evidence="9">
    <location>
        <begin position="2450"/>
        <end position="2525"/>
    </location>
</feature>
<dbReference type="SUPFAM" id="SSF52777">
    <property type="entry name" value="CoA-dependent acyltransferases"/>
    <property type="match status" value="6"/>
</dbReference>
<keyword evidence="4" id="KW-0597">Phosphoprotein</keyword>
<dbReference type="InterPro" id="IPR020845">
    <property type="entry name" value="AMP-binding_CS"/>
</dbReference>
<organism evidence="10 11">
    <name type="scientific">Paenibacillus chitinolyticus</name>
    <dbReference type="NCBI Taxonomy" id="79263"/>
    <lineage>
        <taxon>Bacteria</taxon>
        <taxon>Bacillati</taxon>
        <taxon>Bacillota</taxon>
        <taxon>Bacilli</taxon>
        <taxon>Bacillales</taxon>
        <taxon>Paenibacillaceae</taxon>
        <taxon>Paenibacillus</taxon>
    </lineage>
</organism>
<reference evidence="10 11" key="1">
    <citation type="submission" date="2018-01" db="EMBL/GenBank/DDBJ databases">
        <title>The whole genome sequencing and assembly of Paenibacillus chitinolyticus KCCM 41400 strain.</title>
        <authorList>
            <person name="Kim J.-Y."/>
            <person name="Park M.-K."/>
            <person name="Lee Y.-J."/>
            <person name="Yi H."/>
            <person name="Bahn Y.-S."/>
            <person name="Kim J.F."/>
            <person name="Lee D.-W."/>
        </authorList>
    </citation>
    <scope>NUCLEOTIDE SEQUENCE [LARGE SCALE GENOMIC DNA]</scope>
    <source>
        <strain evidence="10 11">KCCM 41400</strain>
    </source>
</reference>
<dbReference type="GO" id="GO:0005737">
    <property type="term" value="C:cytoplasm"/>
    <property type="evidence" value="ECO:0007669"/>
    <property type="project" value="TreeGrafter"/>
</dbReference>
<accession>A0A410WWC2</accession>
<evidence type="ECO:0000256" key="5">
    <source>
        <dbReference type="ARBA" id="ARBA00022598"/>
    </source>
</evidence>
<dbReference type="GO" id="GO:0008610">
    <property type="term" value="P:lipid biosynthetic process"/>
    <property type="evidence" value="ECO:0007669"/>
    <property type="project" value="UniProtKB-ARBA"/>
</dbReference>
<dbReference type="InterPro" id="IPR009081">
    <property type="entry name" value="PP-bd_ACP"/>
</dbReference>
<dbReference type="InterPro" id="IPR045851">
    <property type="entry name" value="AMP-bd_C_sf"/>
</dbReference>
<dbReference type="KEGG" id="pchi:PC41400_13870"/>
<dbReference type="PRINTS" id="PR00154">
    <property type="entry name" value="AMPBINDING"/>
</dbReference>
<evidence type="ECO:0000256" key="4">
    <source>
        <dbReference type="ARBA" id="ARBA00022553"/>
    </source>
</evidence>
<dbReference type="SUPFAM" id="SSF56801">
    <property type="entry name" value="Acetyl-CoA synthetase-like"/>
    <property type="match status" value="2"/>
</dbReference>
<protein>
    <submittedName>
        <fullName evidence="10">Non-ribosomal peptide synthetase</fullName>
    </submittedName>
</protein>
<dbReference type="SUPFAM" id="SSF47336">
    <property type="entry name" value="ACP-like"/>
    <property type="match status" value="2"/>
</dbReference>
<keyword evidence="6" id="KW-0677">Repeat</keyword>
<dbReference type="NCBIfam" id="TIGR01720">
    <property type="entry name" value="NRPS-para261"/>
    <property type="match status" value="1"/>
</dbReference>
<gene>
    <name evidence="10" type="ORF">PC41400_13870</name>
</gene>
<dbReference type="GeneID" id="95375898"/>
<dbReference type="Pfam" id="PF00668">
    <property type="entry name" value="Condensation"/>
    <property type="match status" value="3"/>
</dbReference>
<name>A0A410WWC2_9BACL</name>
<dbReference type="PANTHER" id="PTHR45527">
    <property type="entry name" value="NONRIBOSOMAL PEPTIDE SYNTHETASE"/>
    <property type="match status" value="1"/>
</dbReference>
<sequence length="2717" mass="306387">MSSKMVLGSNIENIYSLTPVQEGMLYHKLANGDSTAYVVQHRFELNGLINEQKVEEAIQLVTMKHDVLRTSIVYEKLTMPRQIILKNRTIEYERIDLSDIAAYDRNNEMDMIAQLDVKRGFDLQRDSLLRVKLVHFGANQYKMLWTIHHIIIDGWSLSILFSDFKTYYDMLENGKSLPSIMSIVETDKKRIEKYGDYVKWLEQQNASEGIAYWEQLLSDYDGTADIKSMEQTPLEVETVSLSEMKLSKEQTASLQNLVATHHITMNTIVETAWGIVLQAYTGAKDVVYGKVISGRHVAIRGIEKIVGPFIVTIPARIRYKEEDRVVEVLRSTQLQGTKSTAYSYCPLQQIMSLTKQKSELIKYLYAFENYELDETLLTQHSEGLGLKIEAYREQTNYDLVLIVNNEHGYLRFQMQYASNHYGSREIEAMLLRLQAVLLSFANNPEMKLSELETITEEEKEQILGVFNDTYLPYAKDKTIPALWEEQVANRPDATAVVYEDNHVTYDALNRKINQVAWALRRLHIKPDDRVVIVAERSVEMIAGMYGIIKAGGAYVPVDPTIPAERMRFILNDCKPKAVLVYKTTIETDLPTINLADDKLWEGQGENPEQVNRPDDLAYIIYTSGTTGQPKGVMLAHSGVVAMRSYLQEKYEVTQQDNVLQFANYIFDASVWEMTLSLLLGAKLTLVSQGVLSDVSSFNAFIKKNGITLTLLPPQYYLQTDISGLRVLTTGGSAANAEMIKKAGSGTRYINAYGPTESTVLATGWEYDGESDIPYPLPIGKPTSNTQIYIMDDMKLCGIGVPGELCIAGSGVAKGYLNLPALTAEKFIENPYGEGKLYRSGDLAKWLPDGNIAYLGRMDDQVKIRGFRIELGEVENALRQLEGIQDAAVIVRDTHDGEKALFAYLISKDVVQLQAVRRDLEEVLPAYMVPAYMMQIEQLPVTRNGKLDKRALPEIVAVSEKAYTAPKNELEAQLCSIFSEVLGVERVGTQDSFFELGGDSIKAIRIVSKLRSAGYHIAIKDIMQKYTVEAISYAAQKSALEEQYEQAEVSGIVPLTPIIREFASWNLLKPHHFNQDMLMEIELEEEKQLREVLDALMAHHDILRSVYREGQLEIVKVRDSKAYELKVYDYSEEQAAAELMEAACTDLHSSINLEEGPLVKAAMFRTVAGNLLFLGIHHLVVDGVSWRILQEDISTAIRQVKEGTKIQFPSKTASYKAWAEALAEYKDSHLLQKERPYWEQVAAQMAAGELRMDEQTGESGYGSCTIHLNKEETAQLIHQASRAYNTEINDLLISALGMTVRKLTGARDVTIGMEGHGREPIHKRIDIDRTVGWFTSIYPVVVPCHEEIAESIITTKEMLRKIPNRGLGYGLLQEQLPVRPLEVMFNYMGQMDAEAKGRKLHFFSSGKGSADENTVFRKIIVNGGILDGKLQLVIGYNRSYLSSDRMQSFSERYMAALLAVKDHCIAIKESVRTPSDYRAADLTRTDLSVIQQTVGDSSQVERIYGLTSLQKGMLYHSIAEPESTAYRNQNIFIGQGYADEHMVKQALGLLAIRHEVLRTAIIHKDISMPKQVVIREREVEYERTDLTGVEAVVQAEMVEAIAHGQIQRGFDLAQDPLLRVHHVVLSKDCYQLIWNFHHIIMDGWCLSTVYGEFNRLYTALQKGALTSDLKKQVIKDKQDQTSYEDYINWLEKQDQQKGLSYWSDVLAGYEEVAEIKPVYTPQESEQQVQRLAITLTPEDRLRIKELTSAHQMTVSNIVETAWGVVLQAYSGQKDVVFGKVTSGRQSDVRGIEDIVGLFINTIPVRVASKEGMSVMRLLKEMQQQGSESEQYAYCSLAEIQAQTEQKQHLIQVLYAFENYYVDEDKLTDFTYEITSSRDQPPFNLTLCAYESGEKIVCEILYNPNVYANEDIVQMLARLEHVLHALAANPEMKLSELETITEEEKEQILGVFNDTYLPYAKDKTIPALWEEQVANRPDATAVVYEDNHVTYDALNRKINQVAWALRRLHIKPDDRVVIVAERSVEMIAGMYGIIKAGGAYVPVDPTIPAERMRFILNDCKPKAVLVYKTTIETDLPTINLAADKLWEGQDENPEQVNGPDDLAYIIYTSGTTGQPKGVMLAHSGVVAMRSYLQEKYEVTKRDNVLQFANYIFDASVWEMTLSLLLGAKLTLVSQGVLSDVSSFNAFIKKNGITLTLLPPQYYLQTDISGLRVLTTGGSAANAEMIKKAGSGTLYINAYGPTESTVLATGWEYDGESDIPYPVPIGKPTSNTQIYIMDGMKLCGIGVPGELCIAGSGVAKGYLNLPALTAEKFIENPYGEGKLYRSGDLAKWLPDGNIAYLGRMDDQVKIRGFRIELGEVENALRQLEGIQDAVVIATNNHEIQSLCGYIVSHTVVDPFEIKQHLKKILPSYMIPSFIMQLEQIPVTRSGKVDKHRLPLPNVRALMGHDTFVAAQNDREKELVTIWRDILASEQIGIHDNFFELGGNSLLIMSMLARIEERYPGIVKVGDIFANSTIAQLATFIDVSSQTAMRCAQVPFPDSYLLGSRNKVFVFHFQDNRDLFHALKEMQSESETALESWLLFLYTYSVIEATGQQELSVCYGANNTFASFEISNHDDLNVLLENVKNKEQAAPKCTQAKFIIDYKQNGLFPMFLYQFTGDKGYTEYCDFSFSFTMNEEAVYFEAKILNRTLNSDYIQSLFSRWIQIVQHVSLKDKIITK</sequence>
<evidence type="ECO:0000256" key="3">
    <source>
        <dbReference type="ARBA" id="ARBA00022450"/>
    </source>
</evidence>
<dbReference type="InterPro" id="IPR010060">
    <property type="entry name" value="NRPS_synth"/>
</dbReference>
<dbReference type="Gene3D" id="3.30.559.30">
    <property type="entry name" value="Nonribosomal peptide synthetase, condensation domain"/>
    <property type="match status" value="3"/>
</dbReference>
<evidence type="ECO:0000313" key="10">
    <source>
        <dbReference type="EMBL" id="QAV18708.1"/>
    </source>
</evidence>
<dbReference type="Gene3D" id="3.30.300.30">
    <property type="match status" value="2"/>
</dbReference>
<dbReference type="CDD" id="cd05930">
    <property type="entry name" value="A_NRPS"/>
    <property type="match status" value="2"/>
</dbReference>
<dbReference type="NCBIfam" id="TIGR01733">
    <property type="entry name" value="AA-adenyl-dom"/>
    <property type="match status" value="2"/>
</dbReference>
<dbReference type="GO" id="GO:0044550">
    <property type="term" value="P:secondary metabolite biosynthetic process"/>
    <property type="evidence" value="ECO:0007669"/>
    <property type="project" value="TreeGrafter"/>
</dbReference>
<dbReference type="InterPro" id="IPR023213">
    <property type="entry name" value="CAT-like_dom_sf"/>
</dbReference>